<gene>
    <name evidence="9" type="ORF">NATSA_09075</name>
</gene>
<comment type="caution">
    <text evidence="9">The sequence shown here is derived from an EMBL/GenBank/DDBJ whole genome shotgun (WGS) entry which is preliminary data.</text>
</comment>
<dbReference type="AlphaFoldDB" id="A0A8J7RN66"/>
<evidence type="ECO:0000256" key="8">
    <source>
        <dbReference type="SAM" id="Phobius"/>
    </source>
</evidence>
<keyword evidence="5 8" id="KW-0472">Membrane</keyword>
<keyword evidence="4 8" id="KW-1133">Transmembrane helix</keyword>
<evidence type="ECO:0000256" key="4">
    <source>
        <dbReference type="ARBA" id="ARBA00022989"/>
    </source>
</evidence>
<evidence type="ECO:0000256" key="5">
    <source>
        <dbReference type="ARBA" id="ARBA00023136"/>
    </source>
</evidence>
<dbReference type="Pfam" id="PF04977">
    <property type="entry name" value="DivIC"/>
    <property type="match status" value="1"/>
</dbReference>
<accession>A0A8J7RN66</accession>
<dbReference type="RefSeq" id="WP_210511875.1">
    <property type="nucleotide sequence ID" value="NZ_JAFIDN010000006.1"/>
</dbReference>
<dbReference type="Proteomes" id="UP000673975">
    <property type="component" value="Unassembled WGS sequence"/>
</dbReference>
<keyword evidence="2" id="KW-0132">Cell division</keyword>
<sequence>MNLRFLNPLRWKRPFLFGILILMLILWFGFFDTFSVWTRMQLNNEKKELIRETEQLQTEATEFREKMEALESDPDLLQTLAREEYGMRKPGEIIYRVQEK</sequence>
<dbReference type="GO" id="GO:0030428">
    <property type="term" value="C:cell septum"/>
    <property type="evidence" value="ECO:0007669"/>
    <property type="project" value="TreeGrafter"/>
</dbReference>
<reference evidence="9" key="1">
    <citation type="submission" date="2021-02" db="EMBL/GenBank/DDBJ databases">
        <title>Natronogracilivirga saccharolytica gen. nov. sp. nov. a new anaerobic, haloalkiliphilic carbohydrate-fermenting bacterium from soda lake and proposing of Cyclonatronumiaceae fam. nov. in the phylum Balneolaeota.</title>
        <authorList>
            <person name="Zhilina T.N."/>
            <person name="Sorokin D.Y."/>
            <person name="Zavarzina D.G."/>
            <person name="Toshchakov S.V."/>
            <person name="Kublanov I.V."/>
        </authorList>
    </citation>
    <scope>NUCLEOTIDE SEQUENCE</scope>
    <source>
        <strain evidence="9">Z-1702</strain>
    </source>
</reference>
<evidence type="ECO:0000256" key="1">
    <source>
        <dbReference type="ARBA" id="ARBA00022475"/>
    </source>
</evidence>
<organism evidence="9 10">
    <name type="scientific">Natronogracilivirga saccharolytica</name>
    <dbReference type="NCBI Taxonomy" id="2812953"/>
    <lineage>
        <taxon>Bacteria</taxon>
        <taxon>Pseudomonadati</taxon>
        <taxon>Balneolota</taxon>
        <taxon>Balneolia</taxon>
        <taxon>Balneolales</taxon>
        <taxon>Cyclonatronaceae</taxon>
        <taxon>Natronogracilivirga</taxon>
    </lineage>
</organism>
<name>A0A8J7RN66_9BACT</name>
<evidence type="ECO:0000256" key="6">
    <source>
        <dbReference type="ARBA" id="ARBA00023306"/>
    </source>
</evidence>
<keyword evidence="1" id="KW-1003">Cell membrane</keyword>
<dbReference type="PANTHER" id="PTHR37485:SF1">
    <property type="entry name" value="CELL DIVISION PROTEIN FTSB"/>
    <property type="match status" value="1"/>
</dbReference>
<dbReference type="InterPro" id="IPR023081">
    <property type="entry name" value="Cell_div_FtsB"/>
</dbReference>
<keyword evidence="3 8" id="KW-0812">Transmembrane</keyword>
<evidence type="ECO:0000256" key="3">
    <source>
        <dbReference type="ARBA" id="ARBA00022692"/>
    </source>
</evidence>
<evidence type="ECO:0000313" key="9">
    <source>
        <dbReference type="EMBL" id="MBP3192814.1"/>
    </source>
</evidence>
<keyword evidence="10" id="KW-1185">Reference proteome</keyword>
<evidence type="ECO:0000256" key="7">
    <source>
        <dbReference type="SAM" id="Coils"/>
    </source>
</evidence>
<dbReference type="InterPro" id="IPR007060">
    <property type="entry name" value="FtsL/DivIC"/>
</dbReference>
<feature type="coiled-coil region" evidence="7">
    <location>
        <begin position="39"/>
        <end position="73"/>
    </location>
</feature>
<feature type="transmembrane region" description="Helical" evidence="8">
    <location>
        <begin position="15"/>
        <end position="37"/>
    </location>
</feature>
<evidence type="ECO:0000313" key="10">
    <source>
        <dbReference type="Proteomes" id="UP000673975"/>
    </source>
</evidence>
<keyword evidence="7" id="KW-0175">Coiled coil</keyword>
<proteinExistence type="predicted"/>
<dbReference type="PANTHER" id="PTHR37485">
    <property type="entry name" value="CELL DIVISION PROTEIN FTSB"/>
    <property type="match status" value="1"/>
</dbReference>
<dbReference type="GO" id="GO:0043093">
    <property type="term" value="P:FtsZ-dependent cytokinesis"/>
    <property type="evidence" value="ECO:0007669"/>
    <property type="project" value="TreeGrafter"/>
</dbReference>
<dbReference type="EMBL" id="JAFIDN010000006">
    <property type="protein sequence ID" value="MBP3192814.1"/>
    <property type="molecule type" value="Genomic_DNA"/>
</dbReference>
<evidence type="ECO:0000256" key="2">
    <source>
        <dbReference type="ARBA" id="ARBA00022618"/>
    </source>
</evidence>
<protein>
    <submittedName>
        <fullName evidence="9">Septum formation initiator family protein</fullName>
    </submittedName>
</protein>
<keyword evidence="6" id="KW-0131">Cell cycle</keyword>